<protein>
    <submittedName>
        <fullName evidence="1">Uncharacterized protein</fullName>
    </submittedName>
</protein>
<accession>A0ACB8UJL1</accession>
<evidence type="ECO:0000313" key="1">
    <source>
        <dbReference type="EMBL" id="KAI0094516.1"/>
    </source>
</evidence>
<evidence type="ECO:0000313" key="2">
    <source>
        <dbReference type="Proteomes" id="UP001055072"/>
    </source>
</evidence>
<keyword evidence="2" id="KW-1185">Reference proteome</keyword>
<organism evidence="1 2">
    <name type="scientific">Irpex rosettiformis</name>
    <dbReference type="NCBI Taxonomy" id="378272"/>
    <lineage>
        <taxon>Eukaryota</taxon>
        <taxon>Fungi</taxon>
        <taxon>Dikarya</taxon>
        <taxon>Basidiomycota</taxon>
        <taxon>Agaricomycotina</taxon>
        <taxon>Agaricomycetes</taxon>
        <taxon>Polyporales</taxon>
        <taxon>Irpicaceae</taxon>
        <taxon>Irpex</taxon>
    </lineage>
</organism>
<name>A0ACB8UJL1_9APHY</name>
<proteinExistence type="predicted"/>
<sequence length="210" mass="23052">MPSDSDKETQLNTTITTAEEETQMGPGWQASTSASIKKRKPKDPQANAIVNVPGKSLFPVSRVQKILKADKDLPMVSREAVLLISLATEEFVKRLAEASHRLAVRENRLTVQRKDVASICRRADEFFFLEELIPLYEPEPAGKRKPKALQQRDKAGESISGKTKTLDQFAFKSKTNASMSQGDEIGSEGPAGGDEDVVMNEDGTMSFGPL</sequence>
<comment type="caution">
    <text evidence="1">The sequence shown here is derived from an EMBL/GenBank/DDBJ whole genome shotgun (WGS) entry which is preliminary data.</text>
</comment>
<dbReference type="Proteomes" id="UP001055072">
    <property type="component" value="Unassembled WGS sequence"/>
</dbReference>
<gene>
    <name evidence="1" type="ORF">BDY19DRAFT_1044321</name>
</gene>
<reference evidence="1" key="1">
    <citation type="journal article" date="2021" name="Environ. Microbiol.">
        <title>Gene family expansions and transcriptome signatures uncover fungal adaptations to wood decay.</title>
        <authorList>
            <person name="Hage H."/>
            <person name="Miyauchi S."/>
            <person name="Viragh M."/>
            <person name="Drula E."/>
            <person name="Min B."/>
            <person name="Chaduli D."/>
            <person name="Navarro D."/>
            <person name="Favel A."/>
            <person name="Norest M."/>
            <person name="Lesage-Meessen L."/>
            <person name="Balint B."/>
            <person name="Merenyi Z."/>
            <person name="de Eugenio L."/>
            <person name="Morin E."/>
            <person name="Martinez A.T."/>
            <person name="Baldrian P."/>
            <person name="Stursova M."/>
            <person name="Martinez M.J."/>
            <person name="Novotny C."/>
            <person name="Magnuson J.K."/>
            <person name="Spatafora J.W."/>
            <person name="Maurice S."/>
            <person name="Pangilinan J."/>
            <person name="Andreopoulos W."/>
            <person name="LaButti K."/>
            <person name="Hundley H."/>
            <person name="Na H."/>
            <person name="Kuo A."/>
            <person name="Barry K."/>
            <person name="Lipzen A."/>
            <person name="Henrissat B."/>
            <person name="Riley R."/>
            <person name="Ahrendt S."/>
            <person name="Nagy L.G."/>
            <person name="Grigoriev I.V."/>
            <person name="Martin F."/>
            <person name="Rosso M.N."/>
        </authorList>
    </citation>
    <scope>NUCLEOTIDE SEQUENCE</scope>
    <source>
        <strain evidence="1">CBS 384.51</strain>
    </source>
</reference>
<dbReference type="EMBL" id="MU274900">
    <property type="protein sequence ID" value="KAI0094516.1"/>
    <property type="molecule type" value="Genomic_DNA"/>
</dbReference>